<evidence type="ECO:0000256" key="3">
    <source>
        <dbReference type="ARBA" id="ARBA00023180"/>
    </source>
</evidence>
<dbReference type="InterPro" id="IPR018378">
    <property type="entry name" value="C-type_lectin_CS"/>
</dbReference>
<evidence type="ECO:0000313" key="7">
    <source>
        <dbReference type="Proteomes" id="UP000221080"/>
    </source>
</evidence>
<dbReference type="RefSeq" id="XP_053533315.1">
    <property type="nucleotide sequence ID" value="XM_053677340.1"/>
</dbReference>
<keyword evidence="5" id="KW-0472">Membrane</keyword>
<keyword evidence="5" id="KW-1133">Transmembrane helix</keyword>
<dbReference type="OrthoDB" id="8950604at2759"/>
<dbReference type="InterPro" id="IPR001304">
    <property type="entry name" value="C-type_lectin-like"/>
</dbReference>
<evidence type="ECO:0000256" key="2">
    <source>
        <dbReference type="ARBA" id="ARBA00023157"/>
    </source>
</evidence>
<evidence type="ECO:0000259" key="6">
    <source>
        <dbReference type="PROSITE" id="PS50041"/>
    </source>
</evidence>
<keyword evidence="1" id="KW-0430">Lectin</keyword>
<evidence type="ECO:0000256" key="4">
    <source>
        <dbReference type="SAM" id="Coils"/>
    </source>
</evidence>
<dbReference type="InterPro" id="IPR016187">
    <property type="entry name" value="CTDL_fold"/>
</dbReference>
<dbReference type="SMART" id="SM00034">
    <property type="entry name" value="CLECT"/>
    <property type="match status" value="3"/>
</dbReference>
<dbReference type="GeneID" id="128629390"/>
<organism evidence="7 8">
    <name type="scientific">Ictalurus punctatus</name>
    <name type="common">Channel catfish</name>
    <name type="synonym">Silurus punctatus</name>
    <dbReference type="NCBI Taxonomy" id="7998"/>
    <lineage>
        <taxon>Eukaryota</taxon>
        <taxon>Metazoa</taxon>
        <taxon>Chordata</taxon>
        <taxon>Craniata</taxon>
        <taxon>Vertebrata</taxon>
        <taxon>Euteleostomi</taxon>
        <taxon>Actinopterygii</taxon>
        <taxon>Neopterygii</taxon>
        <taxon>Teleostei</taxon>
        <taxon>Ostariophysi</taxon>
        <taxon>Siluriformes</taxon>
        <taxon>Ictaluridae</taxon>
        <taxon>Ictalurus</taxon>
    </lineage>
</organism>
<dbReference type="PANTHER" id="PTHR46490">
    <property type="entry name" value="C-TYPE LECTIN DOMAIN FAMILY 12 MEMBER A-RELATED"/>
    <property type="match status" value="1"/>
</dbReference>
<dbReference type="SUPFAM" id="SSF56436">
    <property type="entry name" value="C-type lectin-like"/>
    <property type="match status" value="3"/>
</dbReference>
<reference evidence="8" key="2">
    <citation type="submission" date="2025-08" db="UniProtKB">
        <authorList>
            <consortium name="RefSeq"/>
        </authorList>
    </citation>
    <scope>IDENTIFICATION</scope>
    <source>
        <tissue evidence="8">Blood</tissue>
    </source>
</reference>
<keyword evidence="2" id="KW-1015">Disulfide bond</keyword>
<feature type="coiled-coil region" evidence="4">
    <location>
        <begin position="135"/>
        <end position="162"/>
    </location>
</feature>
<dbReference type="InterPro" id="IPR033989">
    <property type="entry name" value="CD209-like_CTLD"/>
</dbReference>
<evidence type="ECO:0000313" key="8">
    <source>
        <dbReference type="RefSeq" id="XP_053533315.1"/>
    </source>
</evidence>
<feature type="transmembrane region" description="Helical" evidence="5">
    <location>
        <begin position="342"/>
        <end position="363"/>
    </location>
</feature>
<feature type="transmembrane region" description="Helical" evidence="5">
    <location>
        <begin position="63"/>
        <end position="84"/>
    </location>
</feature>
<dbReference type="PROSITE" id="PS00615">
    <property type="entry name" value="C_TYPE_LECTIN_1"/>
    <property type="match status" value="2"/>
</dbReference>
<feature type="domain" description="C-type lectin" evidence="6">
    <location>
        <begin position="399"/>
        <end position="491"/>
    </location>
</feature>
<dbReference type="Proteomes" id="UP000221080">
    <property type="component" value="Chromosome 29"/>
</dbReference>
<accession>A0A9F7QUR0</accession>
<feature type="domain" description="C-type lectin" evidence="6">
    <location>
        <begin position="167"/>
        <end position="287"/>
    </location>
</feature>
<gene>
    <name evidence="8" type="primary">LOC128629390</name>
</gene>
<dbReference type="Gene3D" id="1.20.5.400">
    <property type="match status" value="4"/>
</dbReference>
<dbReference type="GO" id="GO:0030246">
    <property type="term" value="F:carbohydrate binding"/>
    <property type="evidence" value="ECO:0007669"/>
    <property type="project" value="UniProtKB-KW"/>
</dbReference>
<feature type="coiled-coil region" evidence="4">
    <location>
        <begin position="594"/>
        <end position="635"/>
    </location>
</feature>
<keyword evidence="5" id="KW-0812">Transmembrane</keyword>
<evidence type="ECO:0000256" key="5">
    <source>
        <dbReference type="SAM" id="Phobius"/>
    </source>
</evidence>
<feature type="domain" description="C-type lectin" evidence="6">
    <location>
        <begin position="647"/>
        <end position="762"/>
    </location>
</feature>
<keyword evidence="4" id="KW-0175">Coiled coil</keyword>
<name>A0A9F7QUR0_ICTPU</name>
<dbReference type="InterPro" id="IPR052309">
    <property type="entry name" value="C-type_Lectin_Domain_Fam1"/>
</dbReference>
<dbReference type="Gene3D" id="3.10.100.10">
    <property type="entry name" value="Mannose-Binding Protein A, subunit A"/>
    <property type="match status" value="3"/>
</dbReference>
<dbReference type="CDD" id="cd03590">
    <property type="entry name" value="CLECT_DC-SIGN_like"/>
    <property type="match status" value="2"/>
</dbReference>
<dbReference type="KEGG" id="ipu:128629390"/>
<dbReference type="InterPro" id="IPR016186">
    <property type="entry name" value="C-type_lectin-like/link_sf"/>
</dbReference>
<dbReference type="PROSITE" id="PS50041">
    <property type="entry name" value="C_TYPE_LECTIN_2"/>
    <property type="match status" value="3"/>
</dbReference>
<sequence length="767" mass="89238">MSQADSEYVNYAKERGERIEKVLELYERGDAVRPHKPDTETENANTKTQHAGLTTAGDRCYRLAVLCVLLLCLLLLIATTVLWIEFTILTTEKDQLQSTYTALIIEQDRLLTSYNKLTVERNHLRTRYMRMTLERDQLQTSYNNLTIERDQLQRERDGYRSTLDLCYKGRCFNFDSSVYCMSNETKIWEESRQDCTNKGADLVIVNSKEEQVFIGNQLGSSRAWIGLSDRAAEGDWKWVDGTPLTTAFWDQGEPNNKDEEDCAEIFSSNGNFWNDEKCSNNEHWICERRVSQERGERIEKVMGLYERGDAVRHHKPETETENANTKTQHAGLTTAGDRCYRLAVLCVLLLCLLLLIATTVLWIEFTILTTEKDQLQSTYTALIIEQDRLQTNKGRCFNFDSSVYCMSNETKIWEESRQDCTNKGADLVIINSKEEQVFIGKQLGSSRAWIGLSDRAAEGDWKWVDGFRVFYRAEMSQADSEYVNYAKERGERIEKVLELYERGDAVRPQKPETETENANTKTQHAELTAGDRCYRLAVLCVLLLCLLLLIATTVLWIEFTILTTEKDQLQSTYTALIIEQDRLLTSYNKLTVERNHLRTRYMRMTLERDQLEDRNNNLTIERDQLQRERDGYRSTLDLCYKGRCFNFGSSFYYMSNEMKIWEESRQDCRNKGADLVIINSKEEQEFISKILSRNSWIGLNDRDREGEWKWVDGTPLNTEFWGQSEPNSAAGDEDCVVIHDHTDPVWNWSDYPCSRQIIWICEKTVVI</sequence>
<evidence type="ECO:0000256" key="1">
    <source>
        <dbReference type="ARBA" id="ARBA00022734"/>
    </source>
</evidence>
<dbReference type="PANTHER" id="PTHR46490:SF6">
    <property type="entry name" value="ASIALOGLYCOPROTEIN RECEPTOR 1-LIKE-RELATED"/>
    <property type="match status" value="1"/>
</dbReference>
<protein>
    <submittedName>
        <fullName evidence="8">Uncharacterized protein LOC128629390</fullName>
    </submittedName>
</protein>
<feature type="transmembrane region" description="Helical" evidence="5">
    <location>
        <begin position="536"/>
        <end position="557"/>
    </location>
</feature>
<dbReference type="AlphaFoldDB" id="A0A9F7QUR0"/>
<keyword evidence="3" id="KW-0325">Glycoprotein</keyword>
<keyword evidence="7" id="KW-1185">Reference proteome</keyword>
<dbReference type="Pfam" id="PF00059">
    <property type="entry name" value="Lectin_C"/>
    <property type="match status" value="3"/>
</dbReference>
<proteinExistence type="predicted"/>
<reference evidence="7" key="1">
    <citation type="journal article" date="2016" name="Nat. Commun.">
        <title>The channel catfish genome sequence provides insights into the evolution of scale formation in teleosts.</title>
        <authorList>
            <person name="Liu Z."/>
            <person name="Liu S."/>
            <person name="Yao J."/>
            <person name="Bao L."/>
            <person name="Zhang J."/>
            <person name="Li Y."/>
            <person name="Jiang C."/>
            <person name="Sun L."/>
            <person name="Wang R."/>
            <person name="Zhang Y."/>
            <person name="Zhou T."/>
            <person name="Zeng Q."/>
            <person name="Fu Q."/>
            <person name="Gao S."/>
            <person name="Li N."/>
            <person name="Koren S."/>
            <person name="Jiang Y."/>
            <person name="Zimin A."/>
            <person name="Xu P."/>
            <person name="Phillippy A.M."/>
            <person name="Geng X."/>
            <person name="Song L."/>
            <person name="Sun F."/>
            <person name="Li C."/>
            <person name="Wang X."/>
            <person name="Chen A."/>
            <person name="Jin Y."/>
            <person name="Yuan Z."/>
            <person name="Yang Y."/>
            <person name="Tan S."/>
            <person name="Peatman E."/>
            <person name="Lu J."/>
            <person name="Qin Z."/>
            <person name="Dunham R."/>
            <person name="Li Z."/>
            <person name="Sonstegard T."/>
            <person name="Feng J."/>
            <person name="Danzmann R.G."/>
            <person name="Schroeder S."/>
            <person name="Scheffler B."/>
            <person name="Duke M.V."/>
            <person name="Ballard L."/>
            <person name="Kucuktas H."/>
            <person name="Kaltenboeck L."/>
            <person name="Liu H."/>
            <person name="Armbruster J."/>
            <person name="Xie Y."/>
            <person name="Kirby M.L."/>
            <person name="Tian Y."/>
            <person name="Flanagan M.E."/>
            <person name="Mu W."/>
            <person name="Waldbieser G.C."/>
        </authorList>
    </citation>
    <scope>NUCLEOTIDE SEQUENCE [LARGE SCALE GENOMIC DNA]</scope>
    <source>
        <strain evidence="7">SDA103</strain>
    </source>
</reference>